<gene>
    <name evidence="9" type="ORF">A5869_000652</name>
</gene>
<sequence>MDDKSLEVMHKGLYHAFVQESEIAGNLAFHPKFVSNNQLKFHKVLTEIEYELQNCDAFFISVAFITMSGITPLLQVFKELEQRGVPGRILTTDYLTFSEPRALKKLAELKNIEVRMYRTQNRTSGFHTKGYIFEKDNLYRMIIGSSNLTMNALTKNKEWNTKLISTKDGAVYKDLVDEFEALWSDNSQRYDEHLAKIYEENYQRQKAIQKQKIQQEFEAIWQDSHTVQYEQVADSYDTQYEIVQEQRDVTRQMAVPEMEMYKLQPNSMQSGFIDELKALIANGAKRALLISATGTGKTYASAFALRNIKYKRALFLVHREQIAKQAIASYKKVFGPTRTFGLLSGNHKADASVDYLFSTMQMMAKEEIRRKRPITRCISFLQSSSYTVFKQKIGGFFMMKQPIVPLELPKSDRKHFKQRTKNDLLLRCKVGPIELSFFSSLDATQRNEILERVFAYGTKVE</sequence>
<dbReference type="Pfam" id="PF13091">
    <property type="entry name" value="PLDc_2"/>
    <property type="match status" value="1"/>
</dbReference>
<evidence type="ECO:0000256" key="1">
    <source>
        <dbReference type="ARBA" id="ARBA00000798"/>
    </source>
</evidence>
<evidence type="ECO:0000313" key="9">
    <source>
        <dbReference type="EMBL" id="OUZ19004.1"/>
    </source>
</evidence>
<dbReference type="SUPFAM" id="SSF56024">
    <property type="entry name" value="Phospholipase D/nuclease"/>
    <property type="match status" value="1"/>
</dbReference>
<evidence type="ECO:0000259" key="8">
    <source>
        <dbReference type="Pfam" id="PF13091"/>
    </source>
</evidence>
<dbReference type="SUPFAM" id="SSF52540">
    <property type="entry name" value="P-loop containing nucleoside triphosphate hydrolases"/>
    <property type="match status" value="1"/>
</dbReference>
<dbReference type="InterPro" id="IPR051406">
    <property type="entry name" value="PLD_domain"/>
</dbReference>
<dbReference type="AlphaFoldDB" id="A0A200I1T3"/>
<dbReference type="GO" id="GO:0016042">
    <property type="term" value="P:lipid catabolic process"/>
    <property type="evidence" value="ECO:0007669"/>
    <property type="project" value="UniProtKB-KW"/>
</dbReference>
<organism evidence="9 10">
    <name type="scientific">Enterococcus cecorum</name>
    <dbReference type="NCBI Taxonomy" id="44008"/>
    <lineage>
        <taxon>Bacteria</taxon>
        <taxon>Bacillati</taxon>
        <taxon>Bacillota</taxon>
        <taxon>Bacilli</taxon>
        <taxon>Lactobacillales</taxon>
        <taxon>Enterococcaceae</taxon>
        <taxon>Enterococcus</taxon>
    </lineage>
</organism>
<evidence type="ECO:0000256" key="6">
    <source>
        <dbReference type="ARBA" id="ARBA00023098"/>
    </source>
</evidence>
<evidence type="ECO:0000256" key="5">
    <source>
        <dbReference type="ARBA" id="ARBA00022963"/>
    </source>
</evidence>
<evidence type="ECO:0000313" key="10">
    <source>
        <dbReference type="Proteomes" id="UP000196503"/>
    </source>
</evidence>
<dbReference type="GO" id="GO:0004630">
    <property type="term" value="F:phospholipase D activity"/>
    <property type="evidence" value="ECO:0007669"/>
    <property type="project" value="UniProtKB-EC"/>
</dbReference>
<dbReference type="EC" id="3.1.4.4" evidence="3"/>
<dbReference type="GO" id="GO:0016891">
    <property type="term" value="F:RNA endonuclease activity producing 5'-phosphomonoesters, hydrolytic mechanism"/>
    <property type="evidence" value="ECO:0007669"/>
    <property type="project" value="TreeGrafter"/>
</dbReference>
<dbReference type="Gene3D" id="3.30.870.10">
    <property type="entry name" value="Endonuclease Chain A"/>
    <property type="match status" value="1"/>
</dbReference>
<comment type="caution">
    <text evidence="9">The sequence shown here is derived from an EMBL/GenBank/DDBJ whole genome shotgun (WGS) entry which is preliminary data.</text>
</comment>
<keyword evidence="6" id="KW-0443">Lipid metabolism</keyword>
<accession>A0A200I1T3</accession>
<dbReference type="RefSeq" id="WP_256968754.1">
    <property type="nucleotide sequence ID" value="NZ_NIBL01000001.1"/>
</dbReference>
<dbReference type="GO" id="GO:0003677">
    <property type="term" value="F:DNA binding"/>
    <property type="evidence" value="ECO:0007669"/>
    <property type="project" value="InterPro"/>
</dbReference>
<evidence type="ECO:0000256" key="3">
    <source>
        <dbReference type="ARBA" id="ARBA00012027"/>
    </source>
</evidence>
<dbReference type="InterPro" id="IPR025202">
    <property type="entry name" value="PLD-like_dom"/>
</dbReference>
<comment type="similarity">
    <text evidence="2">Belongs to the phospholipase D family.</text>
</comment>
<feature type="domain" description="Phospholipase D-like" evidence="8">
    <location>
        <begin position="71"/>
        <end position="183"/>
    </location>
</feature>
<proteinExistence type="inferred from homology"/>
<dbReference type="EMBL" id="NIBL01000001">
    <property type="protein sequence ID" value="OUZ19004.1"/>
    <property type="molecule type" value="Genomic_DNA"/>
</dbReference>
<evidence type="ECO:0000259" key="7">
    <source>
        <dbReference type="Pfam" id="PF04851"/>
    </source>
</evidence>
<dbReference type="CDD" id="cd09204">
    <property type="entry name" value="PLDc_N_DEXD_b2"/>
    <property type="match status" value="1"/>
</dbReference>
<dbReference type="PANTHER" id="PTHR43856">
    <property type="entry name" value="CARDIOLIPIN HYDROLASE"/>
    <property type="match status" value="1"/>
</dbReference>
<dbReference type="GO" id="GO:0005524">
    <property type="term" value="F:ATP binding"/>
    <property type="evidence" value="ECO:0007669"/>
    <property type="project" value="InterPro"/>
</dbReference>
<evidence type="ECO:0000256" key="2">
    <source>
        <dbReference type="ARBA" id="ARBA00008664"/>
    </source>
</evidence>
<reference evidence="9 10" key="1">
    <citation type="submission" date="2017-05" db="EMBL/GenBank/DDBJ databases">
        <title>The Genome Sequence of Enterococcus faecium 2D5_DIV0622.</title>
        <authorList>
            <consortium name="The Broad Institute Genomics Platform"/>
            <consortium name="The Broad Institute Genomic Center for Infectious Diseases"/>
            <person name="Earl A."/>
            <person name="Manson A."/>
            <person name="Schwartman J."/>
            <person name="Gilmore M."/>
            <person name="Abouelleil A."/>
            <person name="Cao P."/>
            <person name="Chapman S."/>
            <person name="Cusick C."/>
            <person name="Shea T."/>
            <person name="Young S."/>
            <person name="Neafsey D."/>
            <person name="Nusbaum C."/>
            <person name="Birren B."/>
        </authorList>
    </citation>
    <scope>NUCLEOTIDE SEQUENCE [LARGE SCALE GENOMIC DNA]</scope>
    <source>
        <strain evidence="9 10">2D5_DIV0622</strain>
    </source>
</reference>
<evidence type="ECO:0000256" key="4">
    <source>
        <dbReference type="ARBA" id="ARBA00022801"/>
    </source>
</evidence>
<keyword evidence="4" id="KW-0378">Hydrolase</keyword>
<dbReference type="InterPro" id="IPR027417">
    <property type="entry name" value="P-loop_NTPase"/>
</dbReference>
<protein>
    <recommendedName>
        <fullName evidence="3">phospholipase D</fullName>
        <ecNumber evidence="3">3.1.4.4</ecNumber>
    </recommendedName>
</protein>
<comment type="catalytic activity">
    <reaction evidence="1">
        <text>a 1,2-diacyl-sn-glycero-3-phosphocholine + H2O = a 1,2-diacyl-sn-glycero-3-phosphate + choline + H(+)</text>
        <dbReference type="Rhea" id="RHEA:14445"/>
        <dbReference type="ChEBI" id="CHEBI:15354"/>
        <dbReference type="ChEBI" id="CHEBI:15377"/>
        <dbReference type="ChEBI" id="CHEBI:15378"/>
        <dbReference type="ChEBI" id="CHEBI:57643"/>
        <dbReference type="ChEBI" id="CHEBI:58608"/>
        <dbReference type="EC" id="3.1.4.4"/>
    </reaction>
</comment>
<dbReference type="InterPro" id="IPR006935">
    <property type="entry name" value="Helicase/UvrB_N"/>
</dbReference>
<dbReference type="PANTHER" id="PTHR43856:SF1">
    <property type="entry name" value="MITOCHONDRIAL CARDIOLIPIN HYDROLASE"/>
    <property type="match status" value="1"/>
</dbReference>
<dbReference type="Gene3D" id="3.40.50.300">
    <property type="entry name" value="P-loop containing nucleotide triphosphate hydrolases"/>
    <property type="match status" value="1"/>
</dbReference>
<keyword evidence="5" id="KW-0442">Lipid degradation</keyword>
<dbReference type="Pfam" id="PF04851">
    <property type="entry name" value="ResIII"/>
    <property type="match status" value="1"/>
</dbReference>
<dbReference type="Proteomes" id="UP000196503">
    <property type="component" value="Unassembled WGS sequence"/>
</dbReference>
<feature type="domain" description="Helicase/UvrB N-terminal" evidence="7">
    <location>
        <begin position="263"/>
        <end position="367"/>
    </location>
</feature>
<name>A0A200I1T3_9ENTE</name>